<dbReference type="Pfam" id="PF13178">
    <property type="entry name" value="DUF4005"/>
    <property type="match status" value="1"/>
</dbReference>
<dbReference type="InterPro" id="IPR000048">
    <property type="entry name" value="IQ_motif_EF-hand-BS"/>
</dbReference>
<name>A0A6P4BTR2_ZIZJJ</name>
<evidence type="ECO:0000259" key="5">
    <source>
        <dbReference type="Pfam" id="PF13178"/>
    </source>
</evidence>
<sequence length="479" mass="53158">MGRKGNWFSSVKKALSPDSKEKKDQISNKSKKKWFGKQKQRDSDSTSLEPVTLPSPPPQEEVILTNAENEQNNHDYSDVVAPTVTVETVAAPTQPATEVVQLTTVAQPKFAGKSGEEAAAIMIQTAFRGYLARRALRALRGLVRLKSLMEGSGVKRQATSTLRCMQTLARVQSQIRSRRIRMSEDNQALQRQLLQKHAKDLESLRLGEEWDDSLQSKEQVEASLLSKHEAAIRRERALAYAFSHQQTLKNSSRSVNPMFMDPSNPSWGWSWLERWMAARPWESRGTMDKDLPNDHSSVKSQSINGGEINKSYARYLLNSEKDSPTASQKTTQSAFQSPQTPSKPVFSTLPKKVKSASPRGRRILDDDTKSMVSVQSDKFRRHSIGGSSIRDDESLASSPALPSYMVPTESARAKSRLQSPFGSEKNGVLEKGSSESAKKRLSFPASPARPRRHSGPPKVDTSSVTENNETNGIVAHIVS</sequence>
<reference evidence="7 8" key="1">
    <citation type="submission" date="2025-04" db="UniProtKB">
        <authorList>
            <consortium name="RefSeq"/>
        </authorList>
    </citation>
    <scope>IDENTIFICATION</scope>
    <source>
        <tissue evidence="7 8">In vitro plantlets</tissue>
    </source>
</reference>
<comment type="similarity">
    <text evidence="2">Belongs to the IQD family.</text>
</comment>
<dbReference type="AlphaFoldDB" id="A0A6P4BTR2"/>
<dbReference type="RefSeq" id="XP_015902718.1">
    <property type="nucleotide sequence ID" value="XM_016047232.2"/>
</dbReference>
<keyword evidence="6" id="KW-1185">Reference proteome</keyword>
<dbReference type="RefSeq" id="XP_015902719.1">
    <property type="nucleotide sequence ID" value="XM_016047233.2"/>
</dbReference>
<evidence type="ECO:0000256" key="4">
    <source>
        <dbReference type="SAM" id="MobiDB-lite"/>
    </source>
</evidence>
<evidence type="ECO:0000256" key="3">
    <source>
        <dbReference type="ARBA" id="ARBA00024378"/>
    </source>
</evidence>
<dbReference type="PANTHER" id="PTHR32295:SF175">
    <property type="entry name" value="PROTEIN IQ-DOMAIN 2"/>
    <property type="match status" value="1"/>
</dbReference>
<dbReference type="SMR" id="A0A6P4BTR2"/>
<feature type="region of interest" description="Disordered" evidence="4">
    <location>
        <begin position="320"/>
        <end position="479"/>
    </location>
</feature>
<feature type="compositionally biased region" description="Polar residues" evidence="4">
    <location>
        <begin position="324"/>
        <end position="342"/>
    </location>
</feature>
<dbReference type="Proteomes" id="UP001652623">
    <property type="component" value="Chromosome 11"/>
</dbReference>
<feature type="region of interest" description="Disordered" evidence="4">
    <location>
        <begin position="1"/>
        <end position="59"/>
    </location>
</feature>
<evidence type="ECO:0000256" key="2">
    <source>
        <dbReference type="ARBA" id="ARBA00024341"/>
    </source>
</evidence>
<dbReference type="KEGG" id="zju:107435599"/>
<keyword evidence="1" id="KW-0112">Calmodulin-binding</keyword>
<proteinExistence type="inferred from homology"/>
<evidence type="ECO:0000313" key="7">
    <source>
        <dbReference type="RefSeq" id="XP_015902718.1"/>
    </source>
</evidence>
<feature type="domain" description="DUF4005" evidence="5">
    <location>
        <begin position="387"/>
        <end position="453"/>
    </location>
</feature>
<dbReference type="SMART" id="SM00015">
    <property type="entry name" value="IQ"/>
    <property type="match status" value="1"/>
</dbReference>
<accession>A0A6P4BTR2</accession>
<comment type="subunit">
    <text evidence="3">Binds to multiple calmodulin (CaM) in the presence of Ca(2+) and CaM-like proteins.</text>
</comment>
<dbReference type="GO" id="GO:0005516">
    <property type="term" value="F:calmodulin binding"/>
    <property type="evidence" value="ECO:0007669"/>
    <property type="project" value="UniProtKB-KW"/>
</dbReference>
<gene>
    <name evidence="7 8" type="primary">LOC107435599</name>
</gene>
<feature type="compositionally biased region" description="Polar residues" evidence="4">
    <location>
        <begin position="460"/>
        <end position="471"/>
    </location>
</feature>
<evidence type="ECO:0000256" key="1">
    <source>
        <dbReference type="ARBA" id="ARBA00022860"/>
    </source>
</evidence>
<dbReference type="PANTHER" id="PTHR32295">
    <property type="entry name" value="IQ-DOMAIN 5-RELATED"/>
    <property type="match status" value="1"/>
</dbReference>
<organism evidence="6 7">
    <name type="scientific">Ziziphus jujuba</name>
    <name type="common">Chinese jujube</name>
    <name type="synonym">Ziziphus sativa</name>
    <dbReference type="NCBI Taxonomy" id="326968"/>
    <lineage>
        <taxon>Eukaryota</taxon>
        <taxon>Viridiplantae</taxon>
        <taxon>Streptophyta</taxon>
        <taxon>Embryophyta</taxon>
        <taxon>Tracheophyta</taxon>
        <taxon>Spermatophyta</taxon>
        <taxon>Magnoliopsida</taxon>
        <taxon>eudicotyledons</taxon>
        <taxon>Gunneridae</taxon>
        <taxon>Pentapetalae</taxon>
        <taxon>rosids</taxon>
        <taxon>fabids</taxon>
        <taxon>Rosales</taxon>
        <taxon>Rhamnaceae</taxon>
        <taxon>Paliureae</taxon>
        <taxon>Ziziphus</taxon>
    </lineage>
</organism>
<dbReference type="GeneID" id="107435599"/>
<dbReference type="Pfam" id="PF00612">
    <property type="entry name" value="IQ"/>
    <property type="match status" value="1"/>
</dbReference>
<feature type="compositionally biased region" description="Basic residues" evidence="4">
    <location>
        <begin position="29"/>
        <end position="38"/>
    </location>
</feature>
<dbReference type="PROSITE" id="PS50096">
    <property type="entry name" value="IQ"/>
    <property type="match status" value="1"/>
</dbReference>
<evidence type="ECO:0000313" key="8">
    <source>
        <dbReference type="RefSeq" id="XP_015902719.1"/>
    </source>
</evidence>
<protein>
    <submittedName>
        <fullName evidence="7 8">Protein IQ-DOMAIN 1</fullName>
    </submittedName>
</protein>
<dbReference type="InterPro" id="IPR025064">
    <property type="entry name" value="DUF4005"/>
</dbReference>
<evidence type="ECO:0000313" key="6">
    <source>
        <dbReference type="Proteomes" id="UP001652623"/>
    </source>
</evidence>